<sequence>MLTKFEDRVKELKLALRNKNKEIAQVMSFDDFKAKSSAKANKSTSTSEETETKDKPTMHKTEFFKVVRDSLFGLYNTKSNPQRLDERIILETIGEIINSRRSSGNNRDPEKVPAEVEN</sequence>
<name>A0ACC2NM45_9HYME</name>
<evidence type="ECO:0000313" key="2">
    <source>
        <dbReference type="Proteomes" id="UP001239111"/>
    </source>
</evidence>
<reference evidence="1" key="1">
    <citation type="submission" date="2023-04" db="EMBL/GenBank/DDBJ databases">
        <title>A chromosome-level genome assembly of the parasitoid wasp Eretmocerus hayati.</title>
        <authorList>
            <person name="Zhong Y."/>
            <person name="Liu S."/>
            <person name="Liu Y."/>
        </authorList>
    </citation>
    <scope>NUCLEOTIDE SEQUENCE</scope>
    <source>
        <strain evidence="1">ZJU_SS_LIU_2023</strain>
    </source>
</reference>
<dbReference type="Proteomes" id="UP001239111">
    <property type="component" value="Chromosome 3"/>
</dbReference>
<proteinExistence type="predicted"/>
<organism evidence="1 2">
    <name type="scientific">Eretmocerus hayati</name>
    <dbReference type="NCBI Taxonomy" id="131215"/>
    <lineage>
        <taxon>Eukaryota</taxon>
        <taxon>Metazoa</taxon>
        <taxon>Ecdysozoa</taxon>
        <taxon>Arthropoda</taxon>
        <taxon>Hexapoda</taxon>
        <taxon>Insecta</taxon>
        <taxon>Pterygota</taxon>
        <taxon>Neoptera</taxon>
        <taxon>Endopterygota</taxon>
        <taxon>Hymenoptera</taxon>
        <taxon>Apocrita</taxon>
        <taxon>Proctotrupomorpha</taxon>
        <taxon>Chalcidoidea</taxon>
        <taxon>Aphelinidae</taxon>
        <taxon>Aphelininae</taxon>
        <taxon>Eretmocerus</taxon>
    </lineage>
</organism>
<gene>
    <name evidence="1" type="ORF">QAD02_002955</name>
</gene>
<dbReference type="EMBL" id="CM056743">
    <property type="protein sequence ID" value="KAJ8671696.1"/>
    <property type="molecule type" value="Genomic_DNA"/>
</dbReference>
<keyword evidence="2" id="KW-1185">Reference proteome</keyword>
<comment type="caution">
    <text evidence="1">The sequence shown here is derived from an EMBL/GenBank/DDBJ whole genome shotgun (WGS) entry which is preliminary data.</text>
</comment>
<accession>A0ACC2NM45</accession>
<evidence type="ECO:0000313" key="1">
    <source>
        <dbReference type="EMBL" id="KAJ8671696.1"/>
    </source>
</evidence>
<protein>
    <submittedName>
        <fullName evidence="1">Uncharacterized protein</fullName>
    </submittedName>
</protein>